<organism evidence="2 3">
    <name type="scientific">Alteraurantiacibacter aquimixticola</name>
    <dbReference type="NCBI Taxonomy" id="2489173"/>
    <lineage>
        <taxon>Bacteria</taxon>
        <taxon>Pseudomonadati</taxon>
        <taxon>Pseudomonadota</taxon>
        <taxon>Alphaproteobacteria</taxon>
        <taxon>Sphingomonadales</taxon>
        <taxon>Erythrobacteraceae</taxon>
        <taxon>Alteraurantiacibacter</taxon>
    </lineage>
</organism>
<keyword evidence="1" id="KW-1133">Transmembrane helix</keyword>
<evidence type="ECO:0000256" key="1">
    <source>
        <dbReference type="SAM" id="Phobius"/>
    </source>
</evidence>
<feature type="transmembrane region" description="Helical" evidence="1">
    <location>
        <begin position="32"/>
        <end position="54"/>
    </location>
</feature>
<dbReference type="AlphaFoldDB" id="A0A4T3EZ87"/>
<evidence type="ECO:0000313" key="2">
    <source>
        <dbReference type="EMBL" id="TIX50062.1"/>
    </source>
</evidence>
<comment type="caution">
    <text evidence="2">The sequence shown here is derived from an EMBL/GenBank/DDBJ whole genome shotgun (WGS) entry which is preliminary data.</text>
</comment>
<protein>
    <recommendedName>
        <fullName evidence="4">Pilus assembly protein</fullName>
    </recommendedName>
</protein>
<keyword evidence="1" id="KW-0812">Transmembrane</keyword>
<proteinExistence type="predicted"/>
<accession>A0A4T3EZ87</accession>
<dbReference type="RefSeq" id="WP_211196115.1">
    <property type="nucleotide sequence ID" value="NZ_SSHH01000002.1"/>
</dbReference>
<evidence type="ECO:0008006" key="4">
    <source>
        <dbReference type="Google" id="ProtNLM"/>
    </source>
</evidence>
<reference evidence="2 3" key="1">
    <citation type="submission" date="2019-04" db="EMBL/GenBank/DDBJ databases">
        <title>Altererythrobacter aquimixticola sp. nov., isolated from sediment of junction between the ocean and a freshwater spring.</title>
        <authorList>
            <person name="Yoon J.-H."/>
        </authorList>
    </citation>
    <scope>NUCLEOTIDE SEQUENCE [LARGE SCALE GENOMIC DNA]</scope>
    <source>
        <strain evidence="2 3">SSKS-13</strain>
    </source>
</reference>
<dbReference type="Proteomes" id="UP000309389">
    <property type="component" value="Unassembled WGS sequence"/>
</dbReference>
<gene>
    <name evidence="2" type="ORF">E5222_07115</name>
</gene>
<evidence type="ECO:0000313" key="3">
    <source>
        <dbReference type="Proteomes" id="UP000309389"/>
    </source>
</evidence>
<sequence>MTNMIDSKRTAPLQSLFSRLMSDTSGVALTEFAYVAPMFMTLGILGLDTANFVVTHMRISQVALQVADNASRVGELDVLQERKVTEADINDVFVGAERYASGLKIGQNGRIILSSLEVLPPAPGEEREEGVEPQYIHWQRCYGQKDYYSSYGSQGDGLEQEDNFQGMGDDTALIKATKSEAVMFVEVAFDYESISPFSVFDGQQIIYTGSFNVRDARDLTRLYPTAGLATATCPTPTPTPTP</sequence>
<name>A0A4T3EZ87_9SPHN</name>
<keyword evidence="3" id="KW-1185">Reference proteome</keyword>
<dbReference type="EMBL" id="SSHH01000002">
    <property type="protein sequence ID" value="TIX50062.1"/>
    <property type="molecule type" value="Genomic_DNA"/>
</dbReference>
<keyword evidence="1" id="KW-0472">Membrane</keyword>